<name>A0ABT5S8Q7_9FLAO</name>
<keyword evidence="3" id="KW-1185">Reference proteome</keyword>
<sequence length="154" mass="17252">MKKGFYFLALTLIFFTCSVKKPPVFLKVDDVKVISFASDTIRLEAKAFFKNPNDVGGSISTDEIKVIVNGTEIAQVSSDEFKVPARDEFSIPLKVVIPAKRIFESNKNGVLGGLLNSILTKKVRIQFKGNLKYAVFGLKKEFLINKTEDLKIKF</sequence>
<organism evidence="2 3">
    <name type="scientific">Polaribacter ponticola</name>
    <dbReference type="NCBI Taxonomy" id="2978475"/>
    <lineage>
        <taxon>Bacteria</taxon>
        <taxon>Pseudomonadati</taxon>
        <taxon>Bacteroidota</taxon>
        <taxon>Flavobacteriia</taxon>
        <taxon>Flavobacteriales</taxon>
        <taxon>Flavobacteriaceae</taxon>
    </lineage>
</organism>
<dbReference type="SUPFAM" id="SSF117070">
    <property type="entry name" value="LEA14-like"/>
    <property type="match status" value="1"/>
</dbReference>
<dbReference type="InterPro" id="IPR004864">
    <property type="entry name" value="LEA_2"/>
</dbReference>
<evidence type="ECO:0000313" key="3">
    <source>
        <dbReference type="Proteomes" id="UP001151478"/>
    </source>
</evidence>
<evidence type="ECO:0000313" key="2">
    <source>
        <dbReference type="EMBL" id="MDD7914468.1"/>
    </source>
</evidence>
<gene>
    <name evidence="2" type="ORF">N5A56_008605</name>
</gene>
<dbReference type="Proteomes" id="UP001151478">
    <property type="component" value="Unassembled WGS sequence"/>
</dbReference>
<evidence type="ECO:0000259" key="1">
    <source>
        <dbReference type="Pfam" id="PF03168"/>
    </source>
</evidence>
<proteinExistence type="predicted"/>
<comment type="caution">
    <text evidence="2">The sequence shown here is derived from an EMBL/GenBank/DDBJ whole genome shotgun (WGS) entry which is preliminary data.</text>
</comment>
<dbReference type="Gene3D" id="2.60.40.1820">
    <property type="match status" value="1"/>
</dbReference>
<dbReference type="Pfam" id="PF03168">
    <property type="entry name" value="LEA_2"/>
    <property type="match status" value="1"/>
</dbReference>
<protein>
    <submittedName>
        <fullName evidence="2">LEA type 2 family protein</fullName>
    </submittedName>
</protein>
<feature type="domain" description="Late embryogenesis abundant protein LEA-2 subgroup" evidence="1">
    <location>
        <begin position="50"/>
        <end position="136"/>
    </location>
</feature>
<accession>A0ABT5S8Q7</accession>
<reference evidence="2" key="1">
    <citation type="submission" date="2023-02" db="EMBL/GenBank/DDBJ databases">
        <title>Polaribacter ponticola sp. nov., isolated from seawater.</title>
        <authorList>
            <person name="Baek J.H."/>
            <person name="Kim J.M."/>
            <person name="Choi D.G."/>
            <person name="Jeon C.O."/>
        </authorList>
    </citation>
    <scope>NUCLEOTIDE SEQUENCE</scope>
    <source>
        <strain evidence="2">MSW5</strain>
    </source>
</reference>
<dbReference type="EMBL" id="JAOSLC020000003">
    <property type="protein sequence ID" value="MDD7914468.1"/>
    <property type="molecule type" value="Genomic_DNA"/>
</dbReference>
<dbReference type="RefSeq" id="WP_265725084.1">
    <property type="nucleotide sequence ID" value="NZ_JAOSLC020000003.1"/>
</dbReference>